<dbReference type="GeneID" id="94431031"/>
<dbReference type="InterPro" id="IPR026823">
    <property type="entry name" value="cEGF"/>
</dbReference>
<feature type="non-terminal residue" evidence="9">
    <location>
        <position position="1"/>
    </location>
</feature>
<evidence type="ECO:0000259" key="8">
    <source>
        <dbReference type="SMART" id="SM00181"/>
    </source>
</evidence>
<keyword evidence="1" id="KW-0245">EGF-like domain</keyword>
<feature type="domain" description="EGF-like" evidence="8">
    <location>
        <begin position="86"/>
        <end position="138"/>
    </location>
</feature>
<organism evidence="9 10">
    <name type="scientific">Cystoisospora suis</name>
    <dbReference type="NCBI Taxonomy" id="483139"/>
    <lineage>
        <taxon>Eukaryota</taxon>
        <taxon>Sar</taxon>
        <taxon>Alveolata</taxon>
        <taxon>Apicomplexa</taxon>
        <taxon>Conoidasida</taxon>
        <taxon>Coccidia</taxon>
        <taxon>Eucoccidiorida</taxon>
        <taxon>Eimeriorina</taxon>
        <taxon>Sarcocystidae</taxon>
        <taxon>Cystoisospora</taxon>
    </lineage>
</organism>
<dbReference type="GO" id="GO:0005509">
    <property type="term" value="F:calcium ion binding"/>
    <property type="evidence" value="ECO:0007669"/>
    <property type="project" value="InterPro"/>
</dbReference>
<dbReference type="RefSeq" id="XP_067920205.1">
    <property type="nucleotide sequence ID" value="XM_068067820.1"/>
</dbReference>
<dbReference type="VEuPathDB" id="ToxoDB:CSUI_007675"/>
<keyword evidence="10" id="KW-1185">Reference proteome</keyword>
<dbReference type="SMART" id="SM00181">
    <property type="entry name" value="EGF"/>
    <property type="match status" value="3"/>
</dbReference>
<name>A0A2C6KN05_9APIC</name>
<dbReference type="SUPFAM" id="SSF57184">
    <property type="entry name" value="Growth factor receptor domain"/>
    <property type="match status" value="1"/>
</dbReference>
<evidence type="ECO:0000256" key="4">
    <source>
        <dbReference type="ARBA" id="ARBA00023157"/>
    </source>
</evidence>
<sequence length="275" mass="29498">CYEGFRLHPDGRCEDIDECAESAGAPSIPDSSSSLSLHLPSSSSLPSSTPVCEHICINLPGSYTCRCREGYRPDPNRKGSCVDIDECKERKDLCQLPIPGGGGGEGGGAKSECINLPGDYECSCPPPFIQSKDRHSCEAKISCQDNPSICTGDHICRHDSVADTWRCACPEGFQPVESSSSSFASSQGSLLFGDVASRYGLQTPPSPPVCADINECKIGYPTPGRNPCPDLYRPCCLNIAGGFQCVMSRKKGFMASRQLYCEAPSFDFQGRLGNN</sequence>
<accession>A0A2C6KN05</accession>
<keyword evidence="5" id="KW-0325">Glycoprotein</keyword>
<dbReference type="InterPro" id="IPR049883">
    <property type="entry name" value="NOTCH1_EGF-like"/>
</dbReference>
<evidence type="ECO:0000256" key="3">
    <source>
        <dbReference type="ARBA" id="ARBA00022737"/>
    </source>
</evidence>
<comment type="caution">
    <text evidence="9">The sequence shown here is derived from an EMBL/GenBank/DDBJ whole genome shotgun (WGS) entry which is preliminary data.</text>
</comment>
<dbReference type="InterPro" id="IPR018097">
    <property type="entry name" value="EGF_Ca-bd_CS"/>
</dbReference>
<dbReference type="InterPro" id="IPR009030">
    <property type="entry name" value="Growth_fac_rcpt_cys_sf"/>
</dbReference>
<feature type="domain" description="EGF-like calcium-binding" evidence="7">
    <location>
        <begin position="212"/>
        <end position="262"/>
    </location>
</feature>
<dbReference type="Pfam" id="PF12662">
    <property type="entry name" value="cEGF"/>
    <property type="match status" value="1"/>
</dbReference>
<keyword evidence="3" id="KW-0677">Repeat</keyword>
<gene>
    <name evidence="9" type="ORF">CSUI_007675</name>
</gene>
<reference evidence="9 10" key="1">
    <citation type="journal article" date="2017" name="Int. J. Parasitol.">
        <title>The genome of the protozoan parasite Cystoisospora suis and a reverse vaccinology approach to identify vaccine candidates.</title>
        <authorList>
            <person name="Palmieri N."/>
            <person name="Shrestha A."/>
            <person name="Ruttkowski B."/>
            <person name="Beck T."/>
            <person name="Vogl C."/>
            <person name="Tomley F."/>
            <person name="Blake D.P."/>
            <person name="Joachim A."/>
        </authorList>
    </citation>
    <scope>NUCLEOTIDE SEQUENCE [LARGE SCALE GENOMIC DNA]</scope>
    <source>
        <strain evidence="9 10">Wien I</strain>
    </source>
</reference>
<dbReference type="InterPro" id="IPR000742">
    <property type="entry name" value="EGF"/>
</dbReference>
<dbReference type="Gene3D" id="2.10.25.10">
    <property type="entry name" value="Laminin"/>
    <property type="match status" value="3"/>
</dbReference>
<dbReference type="PANTHER" id="PTHR24039:SF48">
    <property type="entry name" value="FIBRILLIN-2 ISOFORM X1-RELATED"/>
    <property type="match status" value="1"/>
</dbReference>
<dbReference type="Proteomes" id="UP000221165">
    <property type="component" value="Unassembled WGS sequence"/>
</dbReference>
<evidence type="ECO:0000256" key="1">
    <source>
        <dbReference type="ARBA" id="ARBA00022536"/>
    </source>
</evidence>
<keyword evidence="2" id="KW-0732">Signal</keyword>
<dbReference type="SMART" id="SM00179">
    <property type="entry name" value="EGF_CA"/>
    <property type="match status" value="3"/>
</dbReference>
<evidence type="ECO:0000313" key="10">
    <source>
        <dbReference type="Proteomes" id="UP000221165"/>
    </source>
</evidence>
<proteinExistence type="predicted"/>
<keyword evidence="4" id="KW-1015">Disulfide bond</keyword>
<evidence type="ECO:0000256" key="6">
    <source>
        <dbReference type="SAM" id="MobiDB-lite"/>
    </source>
</evidence>
<dbReference type="FunFam" id="2.10.25.10:FF:000240">
    <property type="entry name" value="Vitamin K-dependent protein S"/>
    <property type="match status" value="1"/>
</dbReference>
<dbReference type="PROSITE" id="PS01187">
    <property type="entry name" value="EGF_CA"/>
    <property type="match status" value="1"/>
</dbReference>
<feature type="domain" description="EGF-like calcium-binding" evidence="7">
    <location>
        <begin position="83"/>
        <end position="138"/>
    </location>
</feature>
<protein>
    <submittedName>
        <fullName evidence="9">Calcium binding egf domain-containing protein</fullName>
    </submittedName>
</protein>
<evidence type="ECO:0000313" key="9">
    <source>
        <dbReference type="EMBL" id="PHJ18499.1"/>
    </source>
</evidence>
<dbReference type="InterPro" id="IPR001881">
    <property type="entry name" value="EGF-like_Ca-bd_dom"/>
</dbReference>
<dbReference type="Pfam" id="PF07645">
    <property type="entry name" value="EGF_CA"/>
    <property type="match status" value="1"/>
</dbReference>
<feature type="domain" description="EGF-like calcium-binding" evidence="7">
    <location>
        <begin position="15"/>
        <end position="82"/>
    </location>
</feature>
<dbReference type="EMBL" id="MIGC01004108">
    <property type="protein sequence ID" value="PHJ18499.1"/>
    <property type="molecule type" value="Genomic_DNA"/>
</dbReference>
<evidence type="ECO:0000256" key="2">
    <source>
        <dbReference type="ARBA" id="ARBA00022729"/>
    </source>
</evidence>
<dbReference type="AlphaFoldDB" id="A0A2C6KN05"/>
<feature type="domain" description="EGF-like" evidence="8">
    <location>
        <begin position="142"/>
        <end position="184"/>
    </location>
</feature>
<dbReference type="PANTHER" id="PTHR24039">
    <property type="entry name" value="FIBRILLIN-RELATED"/>
    <property type="match status" value="1"/>
</dbReference>
<dbReference type="FunFam" id="2.10.25.10:FF:000005">
    <property type="entry name" value="Fibrillin 2"/>
    <property type="match status" value="1"/>
</dbReference>
<dbReference type="OrthoDB" id="5981079at2759"/>
<evidence type="ECO:0000256" key="5">
    <source>
        <dbReference type="ARBA" id="ARBA00023180"/>
    </source>
</evidence>
<feature type="region of interest" description="Disordered" evidence="6">
    <location>
        <begin position="24"/>
        <end position="47"/>
    </location>
</feature>
<evidence type="ECO:0000259" key="7">
    <source>
        <dbReference type="SMART" id="SM00179"/>
    </source>
</evidence>
<feature type="domain" description="EGF-like" evidence="8">
    <location>
        <begin position="18"/>
        <end position="82"/>
    </location>
</feature>
<feature type="compositionally biased region" description="Low complexity" evidence="6">
    <location>
        <begin position="26"/>
        <end position="47"/>
    </location>
</feature>